<dbReference type="AlphaFoldDB" id="A0A286F672"/>
<comment type="similarity">
    <text evidence="1">Belongs to the type-I restriction system S methylase family.</text>
</comment>
<dbReference type="EMBL" id="OCNH01000001">
    <property type="protein sequence ID" value="SOD78700.1"/>
    <property type="molecule type" value="Genomic_DNA"/>
</dbReference>
<organism evidence="6 7">
    <name type="scientific">Spirosoma fluviale</name>
    <dbReference type="NCBI Taxonomy" id="1597977"/>
    <lineage>
        <taxon>Bacteria</taxon>
        <taxon>Pseudomonadati</taxon>
        <taxon>Bacteroidota</taxon>
        <taxon>Cytophagia</taxon>
        <taxon>Cytophagales</taxon>
        <taxon>Cytophagaceae</taxon>
        <taxon>Spirosoma</taxon>
    </lineage>
</organism>
<evidence type="ECO:0000256" key="4">
    <source>
        <dbReference type="SAM" id="Coils"/>
    </source>
</evidence>
<keyword evidence="4" id="KW-0175">Coiled coil</keyword>
<dbReference type="GO" id="GO:0003677">
    <property type="term" value="F:DNA binding"/>
    <property type="evidence" value="ECO:0007669"/>
    <property type="project" value="UniProtKB-KW"/>
</dbReference>
<feature type="coiled-coil region" evidence="4">
    <location>
        <begin position="159"/>
        <end position="190"/>
    </location>
</feature>
<dbReference type="Proteomes" id="UP000219452">
    <property type="component" value="Unassembled WGS sequence"/>
</dbReference>
<dbReference type="OrthoDB" id="825893at2"/>
<evidence type="ECO:0000256" key="2">
    <source>
        <dbReference type="ARBA" id="ARBA00022747"/>
    </source>
</evidence>
<dbReference type="InterPro" id="IPR051212">
    <property type="entry name" value="Type-I_RE_S_subunit"/>
</dbReference>
<dbReference type="GO" id="GO:0009307">
    <property type="term" value="P:DNA restriction-modification system"/>
    <property type="evidence" value="ECO:0007669"/>
    <property type="project" value="UniProtKB-KW"/>
</dbReference>
<keyword evidence="7" id="KW-1185">Reference proteome</keyword>
<dbReference type="Gene3D" id="3.90.220.20">
    <property type="entry name" value="DNA methylase specificity domains"/>
    <property type="match status" value="2"/>
</dbReference>
<dbReference type="RefSeq" id="WP_097124302.1">
    <property type="nucleotide sequence ID" value="NZ_OCNH01000001.1"/>
</dbReference>
<dbReference type="Pfam" id="PF01420">
    <property type="entry name" value="Methylase_S"/>
    <property type="match status" value="2"/>
</dbReference>
<dbReference type="PANTHER" id="PTHR43140:SF1">
    <property type="entry name" value="TYPE I RESTRICTION ENZYME ECOKI SPECIFICITY SUBUNIT"/>
    <property type="match status" value="1"/>
</dbReference>
<feature type="domain" description="Type I restriction modification DNA specificity" evidence="5">
    <location>
        <begin position="197"/>
        <end position="370"/>
    </location>
</feature>
<evidence type="ECO:0000259" key="5">
    <source>
        <dbReference type="Pfam" id="PF01420"/>
    </source>
</evidence>
<keyword evidence="3" id="KW-0238">DNA-binding</keyword>
<proteinExistence type="inferred from homology"/>
<feature type="domain" description="Type I restriction modification DNA specificity" evidence="5">
    <location>
        <begin position="4"/>
        <end position="172"/>
    </location>
</feature>
<evidence type="ECO:0000313" key="6">
    <source>
        <dbReference type="EMBL" id="SOD78700.1"/>
    </source>
</evidence>
<dbReference type="InterPro" id="IPR000055">
    <property type="entry name" value="Restrct_endonuc_typeI_TRD"/>
</dbReference>
<gene>
    <name evidence="6" type="ORF">SAMN06269250_0596</name>
</gene>
<dbReference type="InterPro" id="IPR044946">
    <property type="entry name" value="Restrct_endonuc_typeI_TRD_sf"/>
</dbReference>
<dbReference type="CDD" id="cd17265">
    <property type="entry name" value="RMtype1_S_Eco4255III-TRD2-CR2_like"/>
    <property type="match status" value="1"/>
</dbReference>
<dbReference type="SUPFAM" id="SSF116734">
    <property type="entry name" value="DNA methylase specificity domain"/>
    <property type="match status" value="2"/>
</dbReference>
<dbReference type="PANTHER" id="PTHR43140">
    <property type="entry name" value="TYPE-1 RESTRICTION ENZYME ECOKI SPECIFICITY PROTEIN"/>
    <property type="match status" value="1"/>
</dbReference>
<protein>
    <submittedName>
        <fullName evidence="6">Type I restriction enzyme, S subunit</fullName>
    </submittedName>
</protein>
<keyword evidence="2" id="KW-0680">Restriction system</keyword>
<evidence type="ECO:0000256" key="3">
    <source>
        <dbReference type="ARBA" id="ARBA00023125"/>
    </source>
</evidence>
<reference evidence="7" key="1">
    <citation type="submission" date="2017-09" db="EMBL/GenBank/DDBJ databases">
        <authorList>
            <person name="Varghese N."/>
            <person name="Submissions S."/>
        </authorList>
    </citation>
    <scope>NUCLEOTIDE SEQUENCE [LARGE SCALE GENOMIC DNA]</scope>
    <source>
        <strain evidence="7">DSM 29961</strain>
    </source>
</reference>
<sequence>MKTDWEQKKLKDIAEYSIGLTYSPKDVSDEGIIVLRSSNIQEGELDLSDLVRVNKPIKDKLKVREGDILMCSRNGSKRLVGKTATIPNLQEEMTFGTFMTVIRSPHNPFLSWFFISDEFRNQINGGENPMINQVTKYMLDEVEVPLPPLSEQQRIVAILDEAFAAIDKAKENAQKNLQNARELFESYLQSVFANPGEGWERVKLSDLATDITDGDHMPPPKSETGVPFITISNINKESNKIDFSDTFMVSPEYYKNLKPNRKPKKGDVLYTVTGSFGIPVIVESDVEFCFQRHIGLIRPKSQTDSKWLYYLILSPQVFKQGNDGATGTAQRTVSLSVLRNFAVPKVPLEEQQTIVAKLDSLSTETKKLEAIYQQKLTDLDELKKAILQKAFQGELSTTLAKTQGVALCD</sequence>
<accession>A0A286F672</accession>
<dbReference type="CDD" id="cd17246">
    <property type="entry name" value="RMtype1_S_SonII-TRD2-CR2_like"/>
    <property type="match status" value="1"/>
</dbReference>
<evidence type="ECO:0000256" key="1">
    <source>
        <dbReference type="ARBA" id="ARBA00010923"/>
    </source>
</evidence>
<name>A0A286F672_9BACT</name>
<evidence type="ECO:0000313" key="7">
    <source>
        <dbReference type="Proteomes" id="UP000219452"/>
    </source>
</evidence>